<sequence length="413" mass="46201">MAAKIAALYPNPSWKMMRPTSTPCSFELCHRENESRNSTQIKRPASTKIGDFLVSGSIRDQIQNYYSKASEEDKTKCLDLLKALDIREQNRSSSVNCRPLSPQSKRPRTAMAYSAKRGEVPVREELYGPYVTSYKRQFRPKSCVETTAERPPSTHGTYTLPSQFKGATGMTHYEDEYWHKENGRQEPIRSGSSTGNRNNNPHPGETFMMWKFPRRMQFEAQTGSYPADLTNEKFDEVMRGKLKSTYQQDFLGLPQGYSIKSAFTEPDHDPRSKAKYTLDSTSRETYQGGRVVEPELATSNTRYACNKNKQKTSAGYEMKENVYVQPQTISALANNLQSSAEALGQDTDTLRAMLATVRQPRPPSSYPGSRVSTRASSSVCSKKGSSRRFVPPTTCVSSPCPSGCSNGLKAVGE</sequence>
<dbReference type="InterPro" id="IPR043460">
    <property type="entry name" value="MEDAG/TEX26"/>
</dbReference>
<feature type="compositionally biased region" description="Polar residues" evidence="1">
    <location>
        <begin position="91"/>
        <end position="104"/>
    </location>
</feature>
<comment type="caution">
    <text evidence="2">The sequence shown here is derived from an EMBL/GenBank/DDBJ whole genome shotgun (WGS) entry which is preliminary data.</text>
</comment>
<gene>
    <name evidence="2" type="ORF">DGYR_LOCUS8328</name>
</gene>
<feature type="region of interest" description="Disordered" evidence="1">
    <location>
        <begin position="91"/>
        <end position="115"/>
    </location>
</feature>
<dbReference type="OrthoDB" id="5984625at2759"/>
<keyword evidence="3" id="KW-1185">Reference proteome</keyword>
<name>A0A7I8VV96_9ANNE</name>
<proteinExistence type="predicted"/>
<dbReference type="AlphaFoldDB" id="A0A7I8VV96"/>
<dbReference type="PANTHER" id="PTHR33769:SF2">
    <property type="entry name" value="TESTIS-EXPRESSED PROTEIN 26"/>
    <property type="match status" value="1"/>
</dbReference>
<dbReference type="PANTHER" id="PTHR33769">
    <property type="entry name" value="TESTIS-EXPRESSED PROTEIN 26 ISOFORM X3"/>
    <property type="match status" value="1"/>
</dbReference>
<dbReference type="GO" id="GO:0005737">
    <property type="term" value="C:cytoplasm"/>
    <property type="evidence" value="ECO:0007669"/>
    <property type="project" value="TreeGrafter"/>
</dbReference>
<dbReference type="EMBL" id="CAJFCJ010000012">
    <property type="protein sequence ID" value="CAD5120203.1"/>
    <property type="molecule type" value="Genomic_DNA"/>
</dbReference>
<feature type="region of interest" description="Disordered" evidence="1">
    <location>
        <begin position="142"/>
        <end position="165"/>
    </location>
</feature>
<accession>A0A7I8VV96</accession>
<feature type="compositionally biased region" description="Low complexity" evidence="1">
    <location>
        <begin position="390"/>
        <end position="405"/>
    </location>
</feature>
<feature type="region of interest" description="Disordered" evidence="1">
    <location>
        <begin position="359"/>
        <end position="413"/>
    </location>
</feature>
<evidence type="ECO:0000256" key="1">
    <source>
        <dbReference type="SAM" id="MobiDB-lite"/>
    </source>
</evidence>
<evidence type="ECO:0000313" key="3">
    <source>
        <dbReference type="Proteomes" id="UP000549394"/>
    </source>
</evidence>
<feature type="region of interest" description="Disordered" evidence="1">
    <location>
        <begin position="184"/>
        <end position="204"/>
    </location>
</feature>
<feature type="compositionally biased region" description="Polar residues" evidence="1">
    <location>
        <begin position="366"/>
        <end position="375"/>
    </location>
</feature>
<protein>
    <submittedName>
        <fullName evidence="2">DgyrCDS8776</fullName>
    </submittedName>
</protein>
<evidence type="ECO:0000313" key="2">
    <source>
        <dbReference type="EMBL" id="CAD5120203.1"/>
    </source>
</evidence>
<organism evidence="2 3">
    <name type="scientific">Dimorphilus gyrociliatus</name>
    <dbReference type="NCBI Taxonomy" id="2664684"/>
    <lineage>
        <taxon>Eukaryota</taxon>
        <taxon>Metazoa</taxon>
        <taxon>Spiralia</taxon>
        <taxon>Lophotrochozoa</taxon>
        <taxon>Annelida</taxon>
        <taxon>Polychaeta</taxon>
        <taxon>Polychaeta incertae sedis</taxon>
        <taxon>Dinophilidae</taxon>
        <taxon>Dimorphilus</taxon>
    </lineage>
</organism>
<reference evidence="2 3" key="1">
    <citation type="submission" date="2020-08" db="EMBL/GenBank/DDBJ databases">
        <authorList>
            <person name="Hejnol A."/>
        </authorList>
    </citation>
    <scope>NUCLEOTIDE SEQUENCE [LARGE SCALE GENOMIC DNA]</scope>
</reference>
<dbReference type="Proteomes" id="UP000549394">
    <property type="component" value="Unassembled WGS sequence"/>
</dbReference>
<feature type="compositionally biased region" description="Low complexity" evidence="1">
    <location>
        <begin position="189"/>
        <end position="200"/>
    </location>
</feature>